<evidence type="ECO:0000256" key="2">
    <source>
        <dbReference type="ARBA" id="ARBA00022553"/>
    </source>
</evidence>
<evidence type="ECO:0000256" key="5">
    <source>
        <dbReference type="ARBA" id="ARBA00023125"/>
    </source>
</evidence>
<dbReference type="Pfam" id="PF00072">
    <property type="entry name" value="Response_reg"/>
    <property type="match status" value="1"/>
</dbReference>
<dbReference type="Proteomes" id="UP000184196">
    <property type="component" value="Unassembled WGS sequence"/>
</dbReference>
<reference evidence="11" key="1">
    <citation type="submission" date="2016-11" db="EMBL/GenBank/DDBJ databases">
        <authorList>
            <person name="Varghese N."/>
            <person name="Submissions S."/>
        </authorList>
    </citation>
    <scope>NUCLEOTIDE SEQUENCE [LARGE SCALE GENOMIC DNA]</scope>
    <source>
        <strain evidence="11">DSM 11792</strain>
    </source>
</reference>
<feature type="modified residue" description="4-aspartylphosphate" evidence="8">
    <location>
        <position position="56"/>
    </location>
</feature>
<evidence type="ECO:0000256" key="8">
    <source>
        <dbReference type="PROSITE-ProRule" id="PRU00169"/>
    </source>
</evidence>
<dbReference type="EMBL" id="FQUW01000014">
    <property type="protein sequence ID" value="SHF06738.1"/>
    <property type="molecule type" value="Genomic_DNA"/>
</dbReference>
<evidence type="ECO:0000256" key="3">
    <source>
        <dbReference type="ARBA" id="ARBA00023012"/>
    </source>
</evidence>
<dbReference type="InterPro" id="IPR001789">
    <property type="entry name" value="Sig_transdc_resp-reg_receiver"/>
</dbReference>
<accession>A0A1M4YM51</accession>
<name>A0A1M4YM51_9FIRM</name>
<keyword evidence="2 8" id="KW-0597">Phosphoprotein</keyword>
<dbReference type="SUPFAM" id="SSF52172">
    <property type="entry name" value="CheY-like"/>
    <property type="match status" value="1"/>
</dbReference>
<dbReference type="PANTHER" id="PTHR44591">
    <property type="entry name" value="STRESS RESPONSE REGULATOR PROTEIN 1"/>
    <property type="match status" value="1"/>
</dbReference>
<gene>
    <name evidence="10" type="ORF">SAMN02745218_01377</name>
</gene>
<evidence type="ECO:0000256" key="7">
    <source>
        <dbReference type="ARBA" id="ARBA00024867"/>
    </source>
</evidence>
<dbReference type="PANTHER" id="PTHR44591:SF3">
    <property type="entry name" value="RESPONSE REGULATORY DOMAIN-CONTAINING PROTEIN"/>
    <property type="match status" value="1"/>
</dbReference>
<organism evidence="10 11">
    <name type="scientific">Desulfofundulus australicus DSM 11792</name>
    <dbReference type="NCBI Taxonomy" id="1121425"/>
    <lineage>
        <taxon>Bacteria</taxon>
        <taxon>Bacillati</taxon>
        <taxon>Bacillota</taxon>
        <taxon>Clostridia</taxon>
        <taxon>Eubacteriales</taxon>
        <taxon>Peptococcaceae</taxon>
        <taxon>Desulfofundulus</taxon>
    </lineage>
</organism>
<evidence type="ECO:0000256" key="1">
    <source>
        <dbReference type="ARBA" id="ARBA00018672"/>
    </source>
</evidence>
<dbReference type="GO" id="GO:0000160">
    <property type="term" value="P:phosphorelay signal transduction system"/>
    <property type="evidence" value="ECO:0007669"/>
    <property type="project" value="UniProtKB-KW"/>
</dbReference>
<dbReference type="PROSITE" id="PS50110">
    <property type="entry name" value="RESPONSE_REGULATORY"/>
    <property type="match status" value="1"/>
</dbReference>
<dbReference type="OrthoDB" id="9808843at2"/>
<protein>
    <recommendedName>
        <fullName evidence="1">Stage 0 sporulation protein A homolog</fullName>
    </recommendedName>
</protein>
<dbReference type="InterPro" id="IPR011006">
    <property type="entry name" value="CheY-like_superfamily"/>
</dbReference>
<dbReference type="InterPro" id="IPR050595">
    <property type="entry name" value="Bact_response_regulator"/>
</dbReference>
<dbReference type="FunFam" id="3.40.50.2300:FF:000001">
    <property type="entry name" value="DNA-binding response regulator PhoB"/>
    <property type="match status" value="1"/>
</dbReference>
<dbReference type="Gene3D" id="3.40.50.2300">
    <property type="match status" value="1"/>
</dbReference>
<evidence type="ECO:0000256" key="4">
    <source>
        <dbReference type="ARBA" id="ARBA00023015"/>
    </source>
</evidence>
<comment type="function">
    <text evidence="7">May play the central regulatory role in sporulation. It may be an element of the effector pathway responsible for the activation of sporulation genes in response to nutritional stress. Spo0A may act in concert with spo0H (a sigma factor) to control the expression of some genes that are critical to the sporulation process.</text>
</comment>
<dbReference type="SMART" id="SM00448">
    <property type="entry name" value="REC"/>
    <property type="match status" value="1"/>
</dbReference>
<keyword evidence="5" id="KW-0238">DNA-binding</keyword>
<sequence>MADCRYYLLVVDDQAGVRRMLQEALNDEGYEVVSVASGPEALQKVKQGGIDLVLLDMKMPGMSGLDVLREIRRLNPDLPVILMTAYGEYELLGEARTLGVKHYVSKPFDLQEVRYFVRALLADKRPVRSYLEVIG</sequence>
<evidence type="ECO:0000259" key="9">
    <source>
        <dbReference type="PROSITE" id="PS50110"/>
    </source>
</evidence>
<evidence type="ECO:0000256" key="6">
    <source>
        <dbReference type="ARBA" id="ARBA00023163"/>
    </source>
</evidence>
<keyword evidence="3" id="KW-0902">Two-component regulatory system</keyword>
<keyword evidence="6" id="KW-0804">Transcription</keyword>
<evidence type="ECO:0000313" key="11">
    <source>
        <dbReference type="Proteomes" id="UP000184196"/>
    </source>
</evidence>
<evidence type="ECO:0000313" key="10">
    <source>
        <dbReference type="EMBL" id="SHF06738.1"/>
    </source>
</evidence>
<proteinExistence type="predicted"/>
<feature type="domain" description="Response regulatory" evidence="9">
    <location>
        <begin position="7"/>
        <end position="121"/>
    </location>
</feature>
<dbReference type="GO" id="GO:0003677">
    <property type="term" value="F:DNA binding"/>
    <property type="evidence" value="ECO:0007669"/>
    <property type="project" value="UniProtKB-KW"/>
</dbReference>
<keyword evidence="4" id="KW-0805">Transcription regulation</keyword>
<dbReference type="AlphaFoldDB" id="A0A1M4YM51"/>
<keyword evidence="11" id="KW-1185">Reference proteome</keyword>
<dbReference type="RefSeq" id="WP_027355908.1">
    <property type="nucleotide sequence ID" value="NZ_FQUW01000014.1"/>
</dbReference>